<feature type="non-terminal residue" evidence="2">
    <location>
        <position position="1"/>
    </location>
</feature>
<reference evidence="2" key="1">
    <citation type="submission" date="2025-08" db="UniProtKB">
        <authorList>
            <consortium name="RefSeq"/>
        </authorList>
    </citation>
    <scope>IDENTIFICATION</scope>
    <source>
        <tissue evidence="2">Entire body</tissue>
    </source>
</reference>
<dbReference type="AlphaFoldDB" id="A0A1W4XGK8"/>
<dbReference type="InParanoid" id="A0A1W4XGK8"/>
<accession>A0A1W4XGK8</accession>
<gene>
    <name evidence="2" type="primary">LOC108741255</name>
</gene>
<evidence type="ECO:0000313" key="1">
    <source>
        <dbReference type="Proteomes" id="UP000192223"/>
    </source>
</evidence>
<name>A0A1W4XGK8_AGRPL</name>
<protein>
    <submittedName>
        <fullName evidence="2">Uncharacterized protein LOC108741255</fullName>
    </submittedName>
</protein>
<organism evidence="1 2">
    <name type="scientific">Agrilus planipennis</name>
    <name type="common">Emerald ash borer</name>
    <name type="synonym">Agrilus marcopoli</name>
    <dbReference type="NCBI Taxonomy" id="224129"/>
    <lineage>
        <taxon>Eukaryota</taxon>
        <taxon>Metazoa</taxon>
        <taxon>Ecdysozoa</taxon>
        <taxon>Arthropoda</taxon>
        <taxon>Hexapoda</taxon>
        <taxon>Insecta</taxon>
        <taxon>Pterygota</taxon>
        <taxon>Neoptera</taxon>
        <taxon>Endopterygota</taxon>
        <taxon>Coleoptera</taxon>
        <taxon>Polyphaga</taxon>
        <taxon>Elateriformia</taxon>
        <taxon>Buprestoidea</taxon>
        <taxon>Buprestidae</taxon>
        <taxon>Agrilinae</taxon>
        <taxon>Agrilus</taxon>
    </lineage>
</organism>
<keyword evidence="1" id="KW-1185">Reference proteome</keyword>
<dbReference type="Proteomes" id="UP000192223">
    <property type="component" value="Unplaced"/>
</dbReference>
<sequence>NDFYAISLIIFSISQTSSCPIEKGVIYTKWGTVSPGIIIAGVAAALETSNLPFQQIMSTMQIHQNKTESEIDYSSTVLSRNISNIWTSTVAGDLGEVVILQAVNPPIIGTPGTWNNTMLPRIFYLDDINYDFTRSELLGGIDGLILASKVASWTSILSRTRLSQILDMYYSPRGVSYNVSYKACKRRGLAKEQFDDSNFLKGQVSAIAKLLQEIGLSNQLLFENTIDNFTSVVVDTFLNNYEKAFEGYDKCDTERQLWSSLDVITIFDETWSEYELLKIIGLLVQELDVSYYGTHLGVIYGQSGTWMANVSESVLELFSQLNNFALTRSSSLSLHRSFESVVEYFQNRNYSDCNNNTGRKPRGFVIVVFAKSSLLTDEDLRWSQLSLNTIKASHPEVKLVYVTSDHNSASFETLANSYSGDIVLKTTVNDIESVVTEVSKKLANVPGHIIDIYCSKWHIAMEDYITPYKNTVYEISHEFIKRANFFVKFKGHNYGDFTVCAQDSNNGDKTCKRVVDNNVVNFTANDYCHSYNCNVQFSISEIQTRVKCTELDCRYPDQIRINIFTYWTSSSGSLTGSVTPFYCISFLLAAKCFFYC</sequence>
<dbReference type="STRING" id="224129.A0A1W4XGK8"/>
<proteinExistence type="predicted"/>
<dbReference type="RefSeq" id="XP_018331485.1">
    <property type="nucleotide sequence ID" value="XM_018475983.2"/>
</dbReference>
<evidence type="ECO:0000313" key="2">
    <source>
        <dbReference type="RefSeq" id="XP_018331485.1"/>
    </source>
</evidence>
<dbReference type="KEGG" id="apln:108741255"/>
<dbReference type="OrthoDB" id="10256829at2759"/>
<dbReference type="GeneID" id="108741255"/>